<dbReference type="EMBL" id="FMCV01000067">
    <property type="protein sequence ID" value="SCF46974.1"/>
    <property type="molecule type" value="Genomic_DNA"/>
</dbReference>
<organism evidence="1 2">
    <name type="scientific">Micromonospora marina</name>
    <dbReference type="NCBI Taxonomy" id="307120"/>
    <lineage>
        <taxon>Bacteria</taxon>
        <taxon>Bacillati</taxon>
        <taxon>Actinomycetota</taxon>
        <taxon>Actinomycetes</taxon>
        <taxon>Micromonosporales</taxon>
        <taxon>Micromonosporaceae</taxon>
        <taxon>Micromonospora</taxon>
    </lineage>
</organism>
<gene>
    <name evidence="1" type="ORF">GA0070215_1674</name>
</gene>
<dbReference type="AlphaFoldDB" id="A0A1C5APN1"/>
<sequence>MDMLIGCRLAAVTRLAWRWPGDPVDLTAGPVHLVVDDGRGLLFDGRSDWSMTIVPTAPGDEGWRSAYDYDYDGGRWVGRDASGEEPFASVIAGVLSGWNPEHDEVGQLVGGTLHVGDRAVRLGLWEGEVISYAAGRG</sequence>
<protein>
    <submittedName>
        <fullName evidence="1">Uncharacterized protein</fullName>
    </submittedName>
</protein>
<dbReference type="RefSeq" id="WP_018788809.1">
    <property type="nucleotide sequence ID" value="NZ_FMCV01000067.1"/>
</dbReference>
<name>A0A1C5APN1_9ACTN</name>
<keyword evidence="2" id="KW-1185">Reference proteome</keyword>
<reference evidence="2" key="1">
    <citation type="submission" date="2016-06" db="EMBL/GenBank/DDBJ databases">
        <authorList>
            <person name="Varghese N."/>
        </authorList>
    </citation>
    <scope>NUCLEOTIDE SEQUENCE [LARGE SCALE GENOMIC DNA]</scope>
    <source>
        <strain evidence="2">DSM 45555</strain>
    </source>
</reference>
<evidence type="ECO:0000313" key="1">
    <source>
        <dbReference type="EMBL" id="SCF46974.1"/>
    </source>
</evidence>
<proteinExistence type="predicted"/>
<accession>A0A1C5APN1</accession>
<dbReference type="Proteomes" id="UP000198551">
    <property type="component" value="Unassembled WGS sequence"/>
</dbReference>
<evidence type="ECO:0000313" key="2">
    <source>
        <dbReference type="Proteomes" id="UP000198551"/>
    </source>
</evidence>